<dbReference type="InParanoid" id="A0A1D6PZ15"/>
<evidence type="ECO:0000256" key="2">
    <source>
        <dbReference type="ARBA" id="ARBA00022723"/>
    </source>
</evidence>
<dbReference type="PaxDb" id="4577-GRMZM2G473869_P01"/>
<dbReference type="GO" id="GO:0046872">
    <property type="term" value="F:metal ion binding"/>
    <property type="evidence" value="ECO:0007669"/>
    <property type="project" value="UniProtKB-KW"/>
</dbReference>
<dbReference type="ExpressionAtlas" id="A0A1D6PZ15">
    <property type="expression patterns" value="baseline and differential"/>
</dbReference>
<keyword evidence="2" id="KW-0479">Metal-binding</keyword>
<name>A0A1D6PZ15_MAIZE</name>
<protein>
    <submittedName>
        <fullName evidence="3">Uncharacterized protein</fullName>
    </submittedName>
</protein>
<dbReference type="PROSITE" id="PS51795">
    <property type="entry name" value="ZF_FLZ"/>
    <property type="match status" value="1"/>
</dbReference>
<dbReference type="InterPro" id="IPR007650">
    <property type="entry name" value="Zf-FLZ_dom"/>
</dbReference>
<sequence length="275" mass="31422">MEMKASAFDETLAAVLDHLKPHIFPGKPFTYFIGCHALFLESNYFDPIGKASDLALLSILIFILLVASTLTDLNGAFGWLAIHIDNLEVNFRCTFDGLRYGGAFNPLQCAIMLLRRMAEKLPVLLRYQSLHVHTYFKNSSEKLKEGEDIYIYQGDKSFCSTECRENFMVDEMEGEPESMQGRLEAPFLHGSCMQRNYWQKTNFDQILECAKEIRERGHSLKNCPNKSEGNLKKFAITVVNLDTLFPSAPSPLRMGYEFCKLLYLQSARAFEQKLP</sequence>
<dbReference type="EMBL" id="CM000780">
    <property type="protein sequence ID" value="AQK51679.1"/>
    <property type="molecule type" value="Genomic_DNA"/>
</dbReference>
<proteinExistence type="inferred from homology"/>
<evidence type="ECO:0000313" key="3">
    <source>
        <dbReference type="EMBL" id="AQK51679.1"/>
    </source>
</evidence>
<comment type="similarity">
    <text evidence="1">Belongs to the FLZ family.</text>
</comment>
<organism evidence="3">
    <name type="scientific">Zea mays</name>
    <name type="common">Maize</name>
    <dbReference type="NCBI Taxonomy" id="4577"/>
    <lineage>
        <taxon>Eukaryota</taxon>
        <taxon>Viridiplantae</taxon>
        <taxon>Streptophyta</taxon>
        <taxon>Embryophyta</taxon>
        <taxon>Tracheophyta</taxon>
        <taxon>Spermatophyta</taxon>
        <taxon>Magnoliopsida</taxon>
        <taxon>Liliopsida</taxon>
        <taxon>Poales</taxon>
        <taxon>Poaceae</taxon>
        <taxon>PACMAD clade</taxon>
        <taxon>Panicoideae</taxon>
        <taxon>Andropogonodae</taxon>
        <taxon>Andropogoneae</taxon>
        <taxon>Tripsacinae</taxon>
        <taxon>Zea</taxon>
    </lineage>
</organism>
<gene>
    <name evidence="3" type="ORF">ZEAMMB73_Zm00001d049961</name>
</gene>
<dbReference type="Pfam" id="PF04570">
    <property type="entry name" value="zf-FLZ"/>
    <property type="match status" value="1"/>
</dbReference>
<dbReference type="AlphaFoldDB" id="A0A1D6PZ15"/>
<evidence type="ECO:0000256" key="1">
    <source>
        <dbReference type="ARBA" id="ARBA00009374"/>
    </source>
</evidence>
<accession>A0A1D6PZ15</accession>
<reference evidence="3" key="1">
    <citation type="submission" date="2015-12" db="EMBL/GenBank/DDBJ databases">
        <title>Update maize B73 reference genome by single molecule sequencing technologies.</title>
        <authorList>
            <consortium name="Maize Genome Sequencing Project"/>
            <person name="Ware D."/>
        </authorList>
    </citation>
    <scope>NUCLEOTIDE SEQUENCE</scope>
    <source>
        <tissue evidence="3">Seedling</tissue>
    </source>
</reference>